<dbReference type="Gene3D" id="3.40.390.10">
    <property type="entry name" value="Collagenase (Catalytic Domain)"/>
    <property type="match status" value="1"/>
</dbReference>
<dbReference type="AlphaFoldDB" id="A0A014N7F5"/>
<feature type="chain" id="PRO_5001472679" evidence="2">
    <location>
        <begin position="26"/>
        <end position="293"/>
    </location>
</feature>
<comment type="similarity">
    <text evidence="1">Belongs to the peptidase M43B family.</text>
</comment>
<dbReference type="GO" id="GO:0008237">
    <property type="term" value="F:metallopeptidase activity"/>
    <property type="evidence" value="ECO:0007669"/>
    <property type="project" value="InterPro"/>
</dbReference>
<dbReference type="InterPro" id="IPR024079">
    <property type="entry name" value="MetalloPept_cat_dom_sf"/>
</dbReference>
<sequence length="293" mass="32465">MHLVSALSANVLALSLAVLSATTAAAPNRVEEFCDWQPGQQLNTVQNTVRRADTTSQETRLEFDPEIEKLIKQLWPPEPVDDGRVINVGVHMHVVGKPKNNESEFLIDRTALDKQLDFLNESFKPANISFTLSSADWTKGGMLARGIFLRRPLAKSLHRGNFSELNIFFCDDDETIGGSTVTLRGYDLDDDDDKSDGCVVNANTVPGGPHPVWNLGVTVVHEVGHWFGLWHTDLTDPGDCEPNWRNATGLSNEPCGARCDSNYMSYGADACLTEFTSEQIAEMRKFARKERGL</sequence>
<organism evidence="3 4">
    <name type="scientific">Metarhizium robertsii</name>
    <dbReference type="NCBI Taxonomy" id="568076"/>
    <lineage>
        <taxon>Eukaryota</taxon>
        <taxon>Fungi</taxon>
        <taxon>Dikarya</taxon>
        <taxon>Ascomycota</taxon>
        <taxon>Pezizomycotina</taxon>
        <taxon>Sordariomycetes</taxon>
        <taxon>Hypocreomycetidae</taxon>
        <taxon>Hypocreales</taxon>
        <taxon>Clavicipitaceae</taxon>
        <taxon>Metarhizium</taxon>
    </lineage>
</organism>
<keyword evidence="2" id="KW-0732">Signal</keyword>
<dbReference type="PANTHER" id="PTHR47466">
    <property type="match status" value="1"/>
</dbReference>
<dbReference type="EMBL" id="JELW01000067">
    <property type="protein sequence ID" value="EXU95730.1"/>
    <property type="molecule type" value="Genomic_DNA"/>
</dbReference>
<evidence type="ECO:0000256" key="2">
    <source>
        <dbReference type="SAM" id="SignalP"/>
    </source>
</evidence>
<dbReference type="Proteomes" id="UP000030151">
    <property type="component" value="Unassembled WGS sequence"/>
</dbReference>
<accession>A0A014N7F5</accession>
<dbReference type="HOGENOM" id="CLU_953411_0_0_1"/>
<dbReference type="OrthoDB" id="536211at2759"/>
<protein>
    <submittedName>
        <fullName evidence="3">Peptidase M12B family protein</fullName>
    </submittedName>
</protein>
<name>A0A014N7F5_9HYPO</name>
<proteinExistence type="inferred from homology"/>
<evidence type="ECO:0000256" key="1">
    <source>
        <dbReference type="ARBA" id="ARBA00008721"/>
    </source>
</evidence>
<feature type="signal peptide" evidence="2">
    <location>
        <begin position="1"/>
        <end position="25"/>
    </location>
</feature>
<evidence type="ECO:0000313" key="4">
    <source>
        <dbReference type="Proteomes" id="UP000030151"/>
    </source>
</evidence>
<evidence type="ECO:0000313" key="3">
    <source>
        <dbReference type="EMBL" id="EXU95730.1"/>
    </source>
</evidence>
<reference evidence="3 4" key="1">
    <citation type="submission" date="2014-02" db="EMBL/GenBank/DDBJ databases">
        <title>The genome sequence of the entomopathogenic fungus Metarhizium robertsii ARSEF 2575.</title>
        <authorList>
            <person name="Giuliano Garisto Donzelli B."/>
            <person name="Roe B.A."/>
            <person name="Macmil S.L."/>
            <person name="Krasnoff S.B."/>
            <person name="Gibson D.M."/>
        </authorList>
    </citation>
    <scope>NUCLEOTIDE SEQUENCE [LARGE SCALE GENOMIC DNA]</scope>
    <source>
        <strain evidence="3 4">ARSEF 2575</strain>
    </source>
</reference>
<dbReference type="PANTHER" id="PTHR47466:SF1">
    <property type="entry name" value="METALLOPROTEASE MEP1 (AFU_ORTHOLOGUE AFUA_1G07730)-RELATED"/>
    <property type="match status" value="1"/>
</dbReference>
<dbReference type="eggNOG" id="ENOG502T7DX">
    <property type="taxonomic scope" value="Eukaryota"/>
</dbReference>
<dbReference type="SUPFAM" id="SSF55486">
    <property type="entry name" value="Metalloproteases ('zincins'), catalytic domain"/>
    <property type="match status" value="2"/>
</dbReference>
<gene>
    <name evidence="3" type="ORF">X797_011185</name>
</gene>
<comment type="caution">
    <text evidence="3">The sequence shown here is derived from an EMBL/GenBank/DDBJ whole genome shotgun (WGS) entry which is preliminary data.</text>
</comment>